<dbReference type="KEGG" id="ffu:CLAFUR5_08610"/>
<dbReference type="SUPFAM" id="SSF53335">
    <property type="entry name" value="S-adenosyl-L-methionine-dependent methyltransferases"/>
    <property type="match status" value="1"/>
</dbReference>
<proteinExistence type="predicted"/>
<protein>
    <submittedName>
        <fullName evidence="1">Methyltransferase pytC</fullName>
    </submittedName>
</protein>
<dbReference type="Gene3D" id="3.40.50.150">
    <property type="entry name" value="Vaccinia Virus protein VP39"/>
    <property type="match status" value="1"/>
</dbReference>
<dbReference type="OrthoDB" id="2013972at2759"/>
<dbReference type="Proteomes" id="UP000756132">
    <property type="component" value="Chromosome 3"/>
</dbReference>
<reference evidence="1" key="1">
    <citation type="submission" date="2021-12" db="EMBL/GenBank/DDBJ databases">
        <authorList>
            <person name="Zaccaron A."/>
            <person name="Stergiopoulos I."/>
        </authorList>
    </citation>
    <scope>NUCLEOTIDE SEQUENCE</scope>
    <source>
        <strain evidence="1">Race5_Kim</strain>
    </source>
</reference>
<sequence>MVGATIEIPALLGLNITYPRMNLNRTARTCIIRSSWTPSMESSIFRLSGTMYVRNVLDLGTGIGTWAIDFADEHPDATVIGTDLSPIQPPFVPPNCHFFIDDFNANWAFDERFDFIHARSLVGCSKDFPALIRQAHDNLRPGGWLEMSDIQVPFLADDDSLMGTCISEWNSKQPEACSRGFENVVELRHKWPVGTWPQDKWYKKLGGMTRLNFLSGLEGFTLRLWTTVLGMEPAEVLVFLAHVRKDILDSSIHCYWPVYCVYGQKPMQ</sequence>
<dbReference type="RefSeq" id="XP_047759565.1">
    <property type="nucleotide sequence ID" value="XM_047907758.1"/>
</dbReference>
<dbReference type="PANTHER" id="PTHR43591">
    <property type="entry name" value="METHYLTRANSFERASE"/>
    <property type="match status" value="1"/>
</dbReference>
<dbReference type="GO" id="GO:0008168">
    <property type="term" value="F:methyltransferase activity"/>
    <property type="evidence" value="ECO:0007669"/>
    <property type="project" value="UniProtKB-KW"/>
</dbReference>
<keyword evidence="2" id="KW-1185">Reference proteome</keyword>
<name>A0A9Q8LD62_PASFU</name>
<evidence type="ECO:0000313" key="1">
    <source>
        <dbReference type="EMBL" id="UJO15199.1"/>
    </source>
</evidence>
<accession>A0A9Q8LD62</accession>
<dbReference type="GeneID" id="71988488"/>
<dbReference type="CDD" id="cd02440">
    <property type="entry name" value="AdoMet_MTases"/>
    <property type="match status" value="1"/>
</dbReference>
<keyword evidence="1" id="KW-0808">Transferase</keyword>
<evidence type="ECO:0000313" key="2">
    <source>
        <dbReference type="Proteomes" id="UP000756132"/>
    </source>
</evidence>
<dbReference type="EMBL" id="CP090165">
    <property type="protein sequence ID" value="UJO15199.1"/>
    <property type="molecule type" value="Genomic_DNA"/>
</dbReference>
<gene>
    <name evidence="1" type="ORF">CLAFUR5_08610</name>
</gene>
<dbReference type="InterPro" id="IPR029063">
    <property type="entry name" value="SAM-dependent_MTases_sf"/>
</dbReference>
<dbReference type="AlphaFoldDB" id="A0A9Q8LD62"/>
<dbReference type="Pfam" id="PF13489">
    <property type="entry name" value="Methyltransf_23"/>
    <property type="match status" value="1"/>
</dbReference>
<organism evidence="1 2">
    <name type="scientific">Passalora fulva</name>
    <name type="common">Tomato leaf mold</name>
    <name type="synonym">Cladosporium fulvum</name>
    <dbReference type="NCBI Taxonomy" id="5499"/>
    <lineage>
        <taxon>Eukaryota</taxon>
        <taxon>Fungi</taxon>
        <taxon>Dikarya</taxon>
        <taxon>Ascomycota</taxon>
        <taxon>Pezizomycotina</taxon>
        <taxon>Dothideomycetes</taxon>
        <taxon>Dothideomycetidae</taxon>
        <taxon>Mycosphaerellales</taxon>
        <taxon>Mycosphaerellaceae</taxon>
        <taxon>Fulvia</taxon>
    </lineage>
</organism>
<dbReference type="PANTHER" id="PTHR43591:SF24">
    <property type="entry name" value="2-METHOXY-6-POLYPRENYL-1,4-BENZOQUINOL METHYLASE, MITOCHONDRIAL"/>
    <property type="match status" value="1"/>
</dbReference>
<reference evidence="1" key="2">
    <citation type="journal article" date="2022" name="Microb. Genom.">
        <title>A chromosome-scale genome assembly of the tomato pathogen Cladosporium fulvum reveals a compartmentalized genome architecture and the presence of a dispensable chromosome.</title>
        <authorList>
            <person name="Zaccaron A.Z."/>
            <person name="Chen L.H."/>
            <person name="Samaras A."/>
            <person name="Stergiopoulos I."/>
        </authorList>
    </citation>
    <scope>NUCLEOTIDE SEQUENCE</scope>
    <source>
        <strain evidence="1">Race5_Kim</strain>
    </source>
</reference>
<keyword evidence="1" id="KW-0489">Methyltransferase</keyword>
<dbReference type="GO" id="GO:0032259">
    <property type="term" value="P:methylation"/>
    <property type="evidence" value="ECO:0007669"/>
    <property type="project" value="UniProtKB-KW"/>
</dbReference>